<dbReference type="Gene3D" id="3.40.50.300">
    <property type="entry name" value="P-loop containing nucleotide triphosphate hydrolases"/>
    <property type="match status" value="1"/>
</dbReference>
<dbReference type="PANTHER" id="PTHR11669:SF25">
    <property type="entry name" value="OS02G0704966 PROTEIN"/>
    <property type="match status" value="1"/>
</dbReference>
<dbReference type="RefSeq" id="XP_015890007.3">
    <property type="nucleotide sequence ID" value="XM_016034521.4"/>
</dbReference>
<dbReference type="InParanoid" id="A0A6P4A477"/>
<feature type="compositionally biased region" description="Basic and acidic residues" evidence="1">
    <location>
        <begin position="39"/>
        <end position="49"/>
    </location>
</feature>
<dbReference type="InterPro" id="IPR050238">
    <property type="entry name" value="DNA_Rep/Repair_Clamp_Loader"/>
</dbReference>
<dbReference type="SUPFAM" id="SSF48019">
    <property type="entry name" value="post-AAA+ oligomerization domain-like"/>
    <property type="match status" value="1"/>
</dbReference>
<name>A0A6P4A477_ZIZJJ</name>
<dbReference type="InterPro" id="IPR008921">
    <property type="entry name" value="DNA_pol3_clamp-load_cplx_C"/>
</dbReference>
<dbReference type="GO" id="GO:0003677">
    <property type="term" value="F:DNA binding"/>
    <property type="evidence" value="ECO:0007669"/>
    <property type="project" value="InterPro"/>
</dbReference>
<feature type="compositionally biased region" description="Basic and acidic residues" evidence="1">
    <location>
        <begin position="316"/>
        <end position="327"/>
    </location>
</feature>
<feature type="compositionally biased region" description="Low complexity" evidence="1">
    <location>
        <begin position="336"/>
        <end position="360"/>
    </location>
</feature>
<evidence type="ECO:0000313" key="3">
    <source>
        <dbReference type="RefSeq" id="XP_015890007.3"/>
    </source>
</evidence>
<feature type="compositionally biased region" description="Polar residues" evidence="1">
    <location>
        <begin position="10"/>
        <end position="19"/>
    </location>
</feature>
<dbReference type="GO" id="GO:0003689">
    <property type="term" value="F:DNA clamp loader activity"/>
    <property type="evidence" value="ECO:0007669"/>
    <property type="project" value="TreeGrafter"/>
</dbReference>
<dbReference type="AlphaFoldDB" id="A0A6P4A477"/>
<dbReference type="GO" id="GO:0005634">
    <property type="term" value="C:nucleus"/>
    <property type="evidence" value="ECO:0007669"/>
    <property type="project" value="TreeGrafter"/>
</dbReference>
<feature type="compositionally biased region" description="Basic and acidic residues" evidence="1">
    <location>
        <begin position="108"/>
        <end position="117"/>
    </location>
</feature>
<dbReference type="Gene3D" id="1.20.272.10">
    <property type="match status" value="1"/>
</dbReference>
<keyword evidence="2" id="KW-1185">Reference proteome</keyword>
<dbReference type="GeneID" id="107424672"/>
<feature type="compositionally biased region" description="Polar residues" evidence="1">
    <location>
        <begin position="367"/>
        <end position="376"/>
    </location>
</feature>
<dbReference type="Pfam" id="PF21960">
    <property type="entry name" value="RCF1-5-like_lid"/>
    <property type="match status" value="1"/>
</dbReference>
<feature type="region of interest" description="Disordered" evidence="1">
    <location>
        <begin position="1"/>
        <end position="156"/>
    </location>
</feature>
<dbReference type="KEGG" id="zju:107424672"/>
<dbReference type="Gene3D" id="1.10.8.60">
    <property type="match status" value="1"/>
</dbReference>
<dbReference type="GO" id="GO:0005663">
    <property type="term" value="C:DNA replication factor C complex"/>
    <property type="evidence" value="ECO:0007669"/>
    <property type="project" value="TreeGrafter"/>
</dbReference>
<dbReference type="GO" id="GO:0006261">
    <property type="term" value="P:DNA-templated DNA replication"/>
    <property type="evidence" value="ECO:0007669"/>
    <property type="project" value="TreeGrafter"/>
</dbReference>
<dbReference type="GO" id="GO:0006281">
    <property type="term" value="P:DNA repair"/>
    <property type="evidence" value="ECO:0007669"/>
    <property type="project" value="TreeGrafter"/>
</dbReference>
<dbReference type="PANTHER" id="PTHR11669">
    <property type="entry name" value="REPLICATION FACTOR C / DNA POLYMERASE III GAMMA-TAU SUBUNIT"/>
    <property type="match status" value="1"/>
</dbReference>
<protein>
    <submittedName>
        <fullName evidence="3">Uncharacterized protein LOC107424672</fullName>
    </submittedName>
</protein>
<evidence type="ECO:0000256" key="1">
    <source>
        <dbReference type="SAM" id="MobiDB-lite"/>
    </source>
</evidence>
<proteinExistence type="predicted"/>
<feature type="compositionally biased region" description="Basic and acidic residues" evidence="1">
    <location>
        <begin position="57"/>
        <end position="71"/>
    </location>
</feature>
<feature type="compositionally biased region" description="Basic and acidic residues" evidence="1">
    <location>
        <begin position="78"/>
        <end position="96"/>
    </location>
</feature>
<gene>
    <name evidence="3" type="primary">LOC107424672</name>
</gene>
<dbReference type="Proteomes" id="UP001652623">
    <property type="component" value="Chromosome 7"/>
</dbReference>
<dbReference type="Pfam" id="PF22534">
    <property type="entry name" value="RFC_C"/>
    <property type="match status" value="1"/>
</dbReference>
<sequence>MERSPRHGRTSNPYSSTLSKNRRSGYEPSDTETDFQESPWHDHGRKNEDTLVSEGPRLMEFDLQRKTDSLNRSRRHSSRFELDISSSRKNDIESPARRRYNSKSPYKPSRDDNDEVHSPLPLTPPSEFIGNVSPLSKSVGTRFRSPHKPGREGNDLDEDEIVIPTRKQNQRPPAMDDNEEQLQLVEVARWTKKPNYSRRSVTAPRQRLRNYQEIQHKVEAKPAPLSKAVIQKQVEPAPYAKKPSIGEINEMVANAKLSRIPACNSPIFESTDSFATGDIFFSREGSVVALPKNVLAKNGGLESLYVPKPNIISERDSASHLRSREASNFEQNARVTSSSIGLSQTTTTSSSAISRQSSGGLSFGSGRMSNGSARTTESMRKFTDNRIKSQSDAWFACMWKGPCSRSKSPKRQAFDEAAYIQKAYVVEHLNQFWADKHQPGSLNGFTCHKQEAQLLRQLVSEDTCPHILLKGPTGSGKRSLAMALLREIYGDACRNISYDLRYFQVQEQRPTEVVVPIASSAYHLELNVHLEQNAIYALLGLVREISKDYEITPEISDANFKANYKVIVLYGVDKAAENIQHLIKWILDCYTDACKLVLCCEDDSNIIESVKNRCKVIKIDAPVTHEIMEVLTQIARKEDFDLPMSFAAKIATKSKQNLRKAIMALETCKAHNYPFMDDQPIQLGWEEVLAEVAAEILSDPSPKRLLLIRGRFQKLLSDFVHPKLILQKLVELFLRGIDCSIKRELYYWHAYYDKRLPAGTSALLKLEEFMVKFMSIYRKRCNHRHYM</sequence>
<dbReference type="SUPFAM" id="SSF52540">
    <property type="entry name" value="P-loop containing nucleoside triphosphate hydrolases"/>
    <property type="match status" value="1"/>
</dbReference>
<evidence type="ECO:0000313" key="2">
    <source>
        <dbReference type="Proteomes" id="UP001652623"/>
    </source>
</evidence>
<feature type="region of interest" description="Disordered" evidence="1">
    <location>
        <begin position="316"/>
        <end position="378"/>
    </location>
</feature>
<reference evidence="3" key="1">
    <citation type="submission" date="2025-08" db="UniProtKB">
        <authorList>
            <consortium name="RefSeq"/>
        </authorList>
    </citation>
    <scope>IDENTIFICATION</scope>
    <source>
        <tissue evidence="3">Seedling</tissue>
    </source>
</reference>
<organism evidence="2 3">
    <name type="scientific">Ziziphus jujuba</name>
    <name type="common">Chinese jujube</name>
    <name type="synonym">Ziziphus sativa</name>
    <dbReference type="NCBI Taxonomy" id="326968"/>
    <lineage>
        <taxon>Eukaryota</taxon>
        <taxon>Viridiplantae</taxon>
        <taxon>Streptophyta</taxon>
        <taxon>Embryophyta</taxon>
        <taxon>Tracheophyta</taxon>
        <taxon>Spermatophyta</taxon>
        <taxon>Magnoliopsida</taxon>
        <taxon>eudicotyledons</taxon>
        <taxon>Gunneridae</taxon>
        <taxon>Pentapetalae</taxon>
        <taxon>rosids</taxon>
        <taxon>fabids</taxon>
        <taxon>Rosales</taxon>
        <taxon>Rhamnaceae</taxon>
        <taxon>Paliureae</taxon>
        <taxon>Ziziphus</taxon>
    </lineage>
</organism>
<accession>A0A6P4A477</accession>
<dbReference type="InterPro" id="IPR027417">
    <property type="entry name" value="P-loop_NTPase"/>
</dbReference>